<keyword evidence="3" id="KW-1185">Reference proteome</keyword>
<sequence>MHFKFHIADHPGHQGWGQGWSMTLTLNKKRLKGEEEAPGLQLESQGPCLQRVKGERDKQTRAVDGEGGGRE</sequence>
<dbReference type="AlphaFoldDB" id="A0A6G1QR86"/>
<dbReference type="Proteomes" id="UP000503349">
    <property type="component" value="Chromosome 21"/>
</dbReference>
<proteinExistence type="predicted"/>
<feature type="compositionally biased region" description="Basic and acidic residues" evidence="1">
    <location>
        <begin position="52"/>
        <end position="71"/>
    </location>
</feature>
<accession>A0A6G1QR86</accession>
<reference evidence="2 3" key="1">
    <citation type="submission" date="2019-02" db="EMBL/GenBank/DDBJ databases">
        <title>Opniocepnalus argus genome.</title>
        <authorList>
            <person name="Zhou C."/>
            <person name="Xiao S."/>
        </authorList>
    </citation>
    <scope>NUCLEOTIDE SEQUENCE [LARGE SCALE GENOMIC DNA]</scope>
    <source>
        <strain evidence="2">OARG1902GOOAL</strain>
        <tissue evidence="2">Muscle</tissue>
    </source>
</reference>
<evidence type="ECO:0000256" key="1">
    <source>
        <dbReference type="SAM" id="MobiDB-lite"/>
    </source>
</evidence>
<organism evidence="2 3">
    <name type="scientific">Channa argus</name>
    <name type="common">Northern snakehead</name>
    <name type="synonym">Ophicephalus argus</name>
    <dbReference type="NCBI Taxonomy" id="215402"/>
    <lineage>
        <taxon>Eukaryota</taxon>
        <taxon>Metazoa</taxon>
        <taxon>Chordata</taxon>
        <taxon>Craniata</taxon>
        <taxon>Vertebrata</taxon>
        <taxon>Euteleostomi</taxon>
        <taxon>Actinopterygii</taxon>
        <taxon>Neopterygii</taxon>
        <taxon>Teleostei</taxon>
        <taxon>Neoteleostei</taxon>
        <taxon>Acanthomorphata</taxon>
        <taxon>Anabantaria</taxon>
        <taxon>Anabantiformes</taxon>
        <taxon>Channoidei</taxon>
        <taxon>Channidae</taxon>
        <taxon>Channa</taxon>
    </lineage>
</organism>
<reference evidence="3" key="2">
    <citation type="submission" date="2019-02" db="EMBL/GenBank/DDBJ databases">
        <title>Opniocepnalus argus Var Kimnra genome.</title>
        <authorList>
            <person name="Zhou C."/>
            <person name="Xiao S."/>
        </authorList>
    </citation>
    <scope>NUCLEOTIDE SEQUENCE [LARGE SCALE GENOMIC DNA]</scope>
</reference>
<protein>
    <submittedName>
        <fullName evidence="2">Uncharacterized protein</fullName>
    </submittedName>
</protein>
<evidence type="ECO:0000313" key="2">
    <source>
        <dbReference type="EMBL" id="KAF3705201.1"/>
    </source>
</evidence>
<name>A0A6G1QR86_CHAAH</name>
<gene>
    <name evidence="2" type="ORF">EXN66_Car020892</name>
</gene>
<evidence type="ECO:0000313" key="3">
    <source>
        <dbReference type="Proteomes" id="UP000503349"/>
    </source>
</evidence>
<feature type="region of interest" description="Disordered" evidence="1">
    <location>
        <begin position="35"/>
        <end position="71"/>
    </location>
</feature>
<dbReference type="EMBL" id="CM015732">
    <property type="protein sequence ID" value="KAF3705201.1"/>
    <property type="molecule type" value="Genomic_DNA"/>
</dbReference>